<keyword evidence="1" id="KW-1185">Reference proteome</keyword>
<protein>
    <submittedName>
        <fullName evidence="2">Uncharacterized protein</fullName>
    </submittedName>
</protein>
<accession>A0A915IK89</accession>
<dbReference type="InterPro" id="IPR013320">
    <property type="entry name" value="ConA-like_dom_sf"/>
</dbReference>
<dbReference type="SUPFAM" id="SSF49899">
    <property type="entry name" value="Concanavalin A-like lectins/glucanases"/>
    <property type="match status" value="1"/>
</dbReference>
<sequence>MHGAKYRTREGFVLALEERRELGWYKYITGCSYTAPPMIYLNIGYIFANGDYRKFEQKASIKSLPFHIPKNVKTFVDFLVFMSEPDAGRLSLIYHNEKPVTNPPANFQGANNVVWQMIGYRSLGEEGWRRMRVPLPAADFPVSLAFVADQLTVGQSIGIDDVRLTDSTGNNIACEPYNPNTFTNLQNSGLLAKPNEIGPNVEPSRPSIGEIFSPAPGLREAQIKEALIGETGLFKKISSPINYPRISHKQNSKKDNLVRDSLEQLIDEQRKKKGTIAANKNRQQFGRKAGNPGIGTIVEENLPEILTGQGRRLHDIQDRIKNKRKPIKYQRQNFSNNQIVTNVSSSFENPTIDESRPATNTPFVHHDETFATSATDSLLSQPTSPAINLSNVSGLLGADPLGFKDFVGLVGKDLQSFLQATGRALASSYNKNNNNEPNLASFFPTIV</sequence>
<evidence type="ECO:0000313" key="1">
    <source>
        <dbReference type="Proteomes" id="UP000887565"/>
    </source>
</evidence>
<name>A0A915IK89_ROMCU</name>
<organism evidence="1 2">
    <name type="scientific">Romanomermis culicivorax</name>
    <name type="common">Nematode worm</name>
    <dbReference type="NCBI Taxonomy" id="13658"/>
    <lineage>
        <taxon>Eukaryota</taxon>
        <taxon>Metazoa</taxon>
        <taxon>Ecdysozoa</taxon>
        <taxon>Nematoda</taxon>
        <taxon>Enoplea</taxon>
        <taxon>Dorylaimia</taxon>
        <taxon>Mermithida</taxon>
        <taxon>Mermithoidea</taxon>
        <taxon>Mermithidae</taxon>
        <taxon>Romanomermis</taxon>
    </lineage>
</organism>
<reference evidence="2" key="1">
    <citation type="submission" date="2022-11" db="UniProtKB">
        <authorList>
            <consortium name="WormBaseParasite"/>
        </authorList>
    </citation>
    <scope>IDENTIFICATION</scope>
</reference>
<proteinExistence type="predicted"/>
<dbReference type="AlphaFoldDB" id="A0A915IK89"/>
<evidence type="ECO:0000313" key="2">
    <source>
        <dbReference type="WBParaSite" id="nRc.2.0.1.t14592-RA"/>
    </source>
</evidence>
<dbReference type="Proteomes" id="UP000887565">
    <property type="component" value="Unplaced"/>
</dbReference>
<dbReference type="WBParaSite" id="nRc.2.0.1.t14592-RA">
    <property type="protein sequence ID" value="nRc.2.0.1.t14592-RA"/>
    <property type="gene ID" value="nRc.2.0.1.g14592"/>
</dbReference>
<dbReference type="Gene3D" id="2.60.120.200">
    <property type="match status" value="1"/>
</dbReference>